<dbReference type="EMBL" id="CM037014">
    <property type="protein sequence ID" value="KAH7687494.1"/>
    <property type="molecule type" value="Genomic_DNA"/>
</dbReference>
<comment type="caution">
    <text evidence="1">The sequence shown here is derived from an EMBL/GenBank/DDBJ whole genome shotgun (WGS) entry which is preliminary data.</text>
</comment>
<keyword evidence="1" id="KW-0808">Transferase</keyword>
<protein>
    <submittedName>
        <fullName evidence="1">S-phase kinase-associated protein 1</fullName>
    </submittedName>
</protein>
<name>A0ACB7WID4_DIOAL</name>
<keyword evidence="2" id="KW-1185">Reference proteome</keyword>
<sequence length="167" mass="18944">MENGKGERMVTLVSSDEKEFEVEERVAKMSNLLKAMIEGGVSMNKPIRIVIVSGDVLGTVLEYCEKHAKAGEGEEQKAMMEEFDQEFMEKTNLDVLYGLMVASNYLEIEGLLELTTQRVADMIKGKKPEEIRELFGIKNDFDPEEYAEISRDFTWAFKSLGLSSNKK</sequence>
<keyword evidence="1" id="KW-0418">Kinase</keyword>
<evidence type="ECO:0000313" key="2">
    <source>
        <dbReference type="Proteomes" id="UP000827976"/>
    </source>
</evidence>
<evidence type="ECO:0000313" key="1">
    <source>
        <dbReference type="EMBL" id="KAH7687494.1"/>
    </source>
</evidence>
<dbReference type="Proteomes" id="UP000827976">
    <property type="component" value="Chromosome 4"/>
</dbReference>
<proteinExistence type="predicted"/>
<reference evidence="2" key="1">
    <citation type="journal article" date="2022" name="Nat. Commun.">
        <title>Chromosome evolution and the genetic basis of agronomically important traits in greater yam.</title>
        <authorList>
            <person name="Bredeson J.V."/>
            <person name="Lyons J.B."/>
            <person name="Oniyinde I.O."/>
            <person name="Okereke N.R."/>
            <person name="Kolade O."/>
            <person name="Nnabue I."/>
            <person name="Nwadili C.O."/>
            <person name="Hribova E."/>
            <person name="Parker M."/>
            <person name="Nwogha J."/>
            <person name="Shu S."/>
            <person name="Carlson J."/>
            <person name="Kariba R."/>
            <person name="Muthemba S."/>
            <person name="Knop K."/>
            <person name="Barton G.J."/>
            <person name="Sherwood A.V."/>
            <person name="Lopez-Montes A."/>
            <person name="Asiedu R."/>
            <person name="Jamnadass R."/>
            <person name="Muchugi A."/>
            <person name="Goodstein D."/>
            <person name="Egesi C.N."/>
            <person name="Featherston J."/>
            <person name="Asfaw A."/>
            <person name="Simpson G.G."/>
            <person name="Dolezel J."/>
            <person name="Hendre P.S."/>
            <person name="Van Deynze A."/>
            <person name="Kumar P.L."/>
            <person name="Obidiegwu J.E."/>
            <person name="Bhattacharjee R."/>
            <person name="Rokhsar D.S."/>
        </authorList>
    </citation>
    <scope>NUCLEOTIDE SEQUENCE [LARGE SCALE GENOMIC DNA]</scope>
    <source>
        <strain evidence="2">cv. TDa95/00328</strain>
    </source>
</reference>
<accession>A0ACB7WID4</accession>
<gene>
    <name evidence="1" type="ORF">IHE45_04G169300</name>
</gene>
<organism evidence="1 2">
    <name type="scientific">Dioscorea alata</name>
    <name type="common">Purple yam</name>
    <dbReference type="NCBI Taxonomy" id="55571"/>
    <lineage>
        <taxon>Eukaryota</taxon>
        <taxon>Viridiplantae</taxon>
        <taxon>Streptophyta</taxon>
        <taxon>Embryophyta</taxon>
        <taxon>Tracheophyta</taxon>
        <taxon>Spermatophyta</taxon>
        <taxon>Magnoliopsida</taxon>
        <taxon>Liliopsida</taxon>
        <taxon>Dioscoreales</taxon>
        <taxon>Dioscoreaceae</taxon>
        <taxon>Dioscorea</taxon>
    </lineage>
</organism>